<proteinExistence type="predicted"/>
<feature type="domain" description="Knr4/Smi1-like" evidence="1">
    <location>
        <begin position="43"/>
        <end position="159"/>
    </location>
</feature>
<gene>
    <name evidence="2" type="ORF">E4V82_23170</name>
</gene>
<dbReference type="Proteomes" id="UP000342249">
    <property type="component" value="Unassembled WGS sequence"/>
</dbReference>
<dbReference type="InterPro" id="IPR037883">
    <property type="entry name" value="Knr4/Smi1-like_sf"/>
</dbReference>
<dbReference type="InterPro" id="IPR018958">
    <property type="entry name" value="Knr4/Smi1-like_dom"/>
</dbReference>
<dbReference type="EMBL" id="SPSF01000063">
    <property type="protein sequence ID" value="MPQ64967.1"/>
    <property type="molecule type" value="Genomic_DNA"/>
</dbReference>
<dbReference type="Pfam" id="PF09346">
    <property type="entry name" value="SMI1_KNR4"/>
    <property type="match status" value="1"/>
</dbReference>
<reference evidence="2" key="1">
    <citation type="journal article" date="2019" name="Lett. Appl. Microbiol.">
        <title>A case of 'blown pack' spoilage of vacuum-packaged pork likely associated with Clostridium estertheticum in Canada.</title>
        <authorList>
            <person name="Zhang P."/>
            <person name="Ward P."/>
            <person name="McMullen L.M."/>
            <person name="Yang X."/>
        </authorList>
    </citation>
    <scope>NUCLEOTIDE SEQUENCE [LARGE SCALE GENOMIC DNA]</scope>
    <source>
        <strain evidence="2">MA19</strain>
    </source>
</reference>
<dbReference type="Gene3D" id="3.40.1580.10">
    <property type="entry name" value="SMI1/KNR4-like"/>
    <property type="match status" value="1"/>
</dbReference>
<dbReference type="AlphaFoldDB" id="A0A5N7J8B7"/>
<organism evidence="2 3">
    <name type="scientific">Clostridium estertheticum</name>
    <dbReference type="NCBI Taxonomy" id="238834"/>
    <lineage>
        <taxon>Bacteria</taxon>
        <taxon>Bacillati</taxon>
        <taxon>Bacillota</taxon>
        <taxon>Clostridia</taxon>
        <taxon>Eubacteriales</taxon>
        <taxon>Clostridiaceae</taxon>
        <taxon>Clostridium</taxon>
    </lineage>
</organism>
<dbReference type="SUPFAM" id="SSF160631">
    <property type="entry name" value="SMI1/KNR4-like"/>
    <property type="match status" value="1"/>
</dbReference>
<name>A0A5N7J8B7_9CLOT</name>
<protein>
    <submittedName>
        <fullName evidence="2">SMI1/KNR4 family protein</fullName>
    </submittedName>
</protein>
<evidence type="ECO:0000313" key="3">
    <source>
        <dbReference type="Proteomes" id="UP000342249"/>
    </source>
</evidence>
<accession>A0A5N7J8B7</accession>
<evidence type="ECO:0000259" key="1">
    <source>
        <dbReference type="Pfam" id="PF09346"/>
    </source>
</evidence>
<comment type="caution">
    <text evidence="2">The sequence shown here is derived from an EMBL/GenBank/DDBJ whole genome shotgun (WGS) entry which is preliminary data.</text>
</comment>
<evidence type="ECO:0000313" key="2">
    <source>
        <dbReference type="EMBL" id="MPQ64967.1"/>
    </source>
</evidence>
<sequence length="166" mass="19139">MEGLVYGDQEINKRGGLIMSNNVSWICENDSVEITAISKGGDMFGIEFPRDYVECIMKNDGGYPRPNRFNLNGNEEVFNNLLSFDEEDSSNIMEAYNDVKDRLIRKVIPFAEDPFGNLICFDYRDSEQPIIVFWEHEKAFNDKESAMSYLCDSFTDLLSMLHESQE</sequence>